<feature type="domain" description="Importin N-terminal" evidence="10">
    <location>
        <begin position="28"/>
        <end position="92"/>
    </location>
</feature>
<dbReference type="OMA" id="HEMFLFG"/>
<dbReference type="InterPro" id="IPR016024">
    <property type="entry name" value="ARM-type_fold"/>
</dbReference>
<gene>
    <name evidence="13" type="ORF">CONCODRAFT_76813</name>
</gene>
<evidence type="ECO:0000259" key="11">
    <source>
        <dbReference type="Pfam" id="PF08389"/>
    </source>
</evidence>
<proteinExistence type="inferred from homology"/>
<feature type="domain" description="Exportin-T C-terminal" evidence="12">
    <location>
        <begin position="329"/>
        <end position="1003"/>
    </location>
</feature>
<dbReference type="STRING" id="796925.A0A137PHY2"/>
<dbReference type="Gene3D" id="1.25.10.10">
    <property type="entry name" value="Leucine-rich Repeat Variant"/>
    <property type="match status" value="1"/>
</dbReference>
<keyword evidence="6 9" id="KW-0820">tRNA-binding</keyword>
<dbReference type="GO" id="GO:0005643">
    <property type="term" value="C:nuclear pore"/>
    <property type="evidence" value="ECO:0007669"/>
    <property type="project" value="TreeGrafter"/>
</dbReference>
<dbReference type="GO" id="GO:0016363">
    <property type="term" value="C:nuclear matrix"/>
    <property type="evidence" value="ECO:0007669"/>
    <property type="project" value="TreeGrafter"/>
</dbReference>
<accession>A0A137PHY2</accession>
<dbReference type="EMBL" id="KQ964422">
    <property type="protein sequence ID" value="KXN74599.1"/>
    <property type="molecule type" value="Genomic_DNA"/>
</dbReference>
<evidence type="ECO:0000313" key="13">
    <source>
        <dbReference type="EMBL" id="KXN74599.1"/>
    </source>
</evidence>
<sequence length="1009" mass="115755">MDQFEHALNIAYGQTASYEMQQQALQYCDQLRETDEGIQLSIQVFTAIPKRNPHTRHFALQVLEHQLTNRFSQMKVEVLMWIREQLWNYLLTYYVNSEQGDESFIETKFSIVIAHLFRRLYMEHWSSFFQDLLALLNVNQDPHTQKSINMAYFFLRVMTAIDQEVVDLTKARTKDEVNLNTNLKDKMREGDLQRLVPVWFQIIYLYQSNNYDLAVRAFDVMGAFSDWIDINLVVTEPFINLVFQMLQSSTENLTAFQLRNAACECLTKIVSKGKRPAEQVQFLQMIGIVKLIPTIPEDQPEFVETIAKLVNAIGIELHSAYDQTTDPSVKEASYAMILELQPHLLKFLSNEYDDTSNCVYPFVNESINLLKNQQKKFKQPLTPEQNQFLENLLKVIMTKMKHDSEDDWGDDADEDDEALFYDMRRHLKTFFESIGALNEPLFNQHVSNFVITVFSTPVNSDSDWTPIELALYLLNSYREVNKRPAIFVEENNSNQLTLLGVMVEKMLTSQVMNHTHPSIHVGFFENVIRYHPFLQLRPDLILSILTPFLDQRGVYNSCNSVRSRIWYLFYKFVRSLKAEVGKYTEQIVPSLQKALNIRAEVPPPGFGEVSTSQHENTGTEFDNQLYLFEAVGALISSADHLNSDQTINFLGMILSPMIRDIQAGTQQAKQGIPEDPLFILQLNHIVMAIGGVTKGFPDFSAENPSANAPYIPIFKQAVEAILLLLEATGQAHLIRDAARYTFSRLLACAGPEILPYLTHLINGLLVACEIGEFSDFLTFIGFVAFKFKIQIAPVMNELLSVLVKKAFGFFEITPSGTDEANMLTELKKTYLTFLTAIFNADMEAILRSQANQPILPDILKSVEHFTKDLRLPAIQKLSFNILSKMISAWLGEVDKPRDPPVTDDFRNQFSEFIFKTIIPSMFQVILSPEFDVEDAQSLIVLNESTGIQKSLLEVSGPRFLEYLHQFILPSFNFSPAHQQEYIEALQTLDVKNFRKYFRDLMRSAKAART</sequence>
<evidence type="ECO:0000259" key="10">
    <source>
        <dbReference type="Pfam" id="PF03810"/>
    </source>
</evidence>
<dbReference type="GO" id="GO:0000049">
    <property type="term" value="F:tRNA binding"/>
    <property type="evidence" value="ECO:0007669"/>
    <property type="project" value="UniProtKB-UniRule"/>
</dbReference>
<evidence type="ECO:0000256" key="9">
    <source>
        <dbReference type="RuleBase" id="RU366037"/>
    </source>
</evidence>
<keyword evidence="4 9" id="KW-0813">Transport</keyword>
<dbReference type="Pfam" id="PF03810">
    <property type="entry name" value="IBN_N"/>
    <property type="match status" value="1"/>
</dbReference>
<dbReference type="SUPFAM" id="SSF48371">
    <property type="entry name" value="ARM repeat"/>
    <property type="match status" value="1"/>
</dbReference>
<dbReference type="OrthoDB" id="26399at2759"/>
<comment type="similarity">
    <text evidence="2 9">Belongs to the exportin family.</text>
</comment>
<keyword evidence="14" id="KW-1185">Reference proteome</keyword>
<dbReference type="Pfam" id="PF19282">
    <property type="entry name" value="Exportin-T"/>
    <property type="match status" value="1"/>
</dbReference>
<organism evidence="13 14">
    <name type="scientific">Conidiobolus coronatus (strain ATCC 28846 / CBS 209.66 / NRRL 28638)</name>
    <name type="common">Delacroixia coronata</name>
    <dbReference type="NCBI Taxonomy" id="796925"/>
    <lineage>
        <taxon>Eukaryota</taxon>
        <taxon>Fungi</taxon>
        <taxon>Fungi incertae sedis</taxon>
        <taxon>Zoopagomycota</taxon>
        <taxon>Entomophthoromycotina</taxon>
        <taxon>Entomophthoromycetes</taxon>
        <taxon>Entomophthorales</taxon>
        <taxon>Ancylistaceae</taxon>
        <taxon>Conidiobolus</taxon>
    </lineage>
</organism>
<dbReference type="PANTHER" id="PTHR15952:SF11">
    <property type="entry name" value="EXPORTIN-T"/>
    <property type="match status" value="1"/>
</dbReference>
<comment type="function">
    <text evidence="9">tRNA nucleus export receptor which facilitates tRNA translocation across the nuclear pore complex.</text>
</comment>
<name>A0A137PHY2_CONC2</name>
<dbReference type="InterPro" id="IPR045546">
    <property type="entry name" value="Exportin-T_C"/>
</dbReference>
<dbReference type="InterPro" id="IPR011989">
    <property type="entry name" value="ARM-like"/>
</dbReference>
<dbReference type="InterPro" id="IPR013598">
    <property type="entry name" value="Exportin-1/Importin-b-like"/>
</dbReference>
<evidence type="ECO:0000256" key="2">
    <source>
        <dbReference type="ARBA" id="ARBA00009466"/>
    </source>
</evidence>
<keyword evidence="8 9" id="KW-0539">Nucleus</keyword>
<dbReference type="AlphaFoldDB" id="A0A137PHY2"/>
<evidence type="ECO:0000256" key="7">
    <source>
        <dbReference type="ARBA" id="ARBA00022884"/>
    </source>
</evidence>
<evidence type="ECO:0000256" key="1">
    <source>
        <dbReference type="ARBA" id="ARBA00004496"/>
    </source>
</evidence>
<keyword evidence="7 9" id="KW-0694">RNA-binding</keyword>
<dbReference type="GO" id="GO:0071528">
    <property type="term" value="P:tRNA re-export from nucleus"/>
    <property type="evidence" value="ECO:0007669"/>
    <property type="project" value="UniProtKB-UniRule"/>
</dbReference>
<dbReference type="GO" id="GO:0031267">
    <property type="term" value="F:small GTPase binding"/>
    <property type="evidence" value="ECO:0007669"/>
    <property type="project" value="InterPro"/>
</dbReference>
<dbReference type="Pfam" id="PF08389">
    <property type="entry name" value="Xpo1"/>
    <property type="match status" value="1"/>
</dbReference>
<dbReference type="InterPro" id="IPR040017">
    <property type="entry name" value="XPOT"/>
</dbReference>
<evidence type="ECO:0000256" key="4">
    <source>
        <dbReference type="ARBA" id="ARBA00022448"/>
    </source>
</evidence>
<reference evidence="13 14" key="1">
    <citation type="journal article" date="2015" name="Genome Biol. Evol.">
        <title>Phylogenomic analyses indicate that early fungi evolved digesting cell walls of algal ancestors of land plants.</title>
        <authorList>
            <person name="Chang Y."/>
            <person name="Wang S."/>
            <person name="Sekimoto S."/>
            <person name="Aerts A.L."/>
            <person name="Choi C."/>
            <person name="Clum A."/>
            <person name="LaButti K.M."/>
            <person name="Lindquist E.A."/>
            <person name="Yee Ngan C."/>
            <person name="Ohm R.A."/>
            <person name="Salamov A.A."/>
            <person name="Grigoriev I.V."/>
            <person name="Spatafora J.W."/>
            <person name="Berbee M.L."/>
        </authorList>
    </citation>
    <scope>NUCLEOTIDE SEQUENCE [LARGE SCALE GENOMIC DNA]</scope>
    <source>
        <strain evidence="13 14">NRRL 28638</strain>
    </source>
</reference>
<dbReference type="Proteomes" id="UP000070444">
    <property type="component" value="Unassembled WGS sequence"/>
</dbReference>
<evidence type="ECO:0000256" key="5">
    <source>
        <dbReference type="ARBA" id="ARBA00022490"/>
    </source>
</evidence>
<dbReference type="PANTHER" id="PTHR15952">
    <property type="entry name" value="EXPORTIN-T/LOS1"/>
    <property type="match status" value="1"/>
</dbReference>
<evidence type="ECO:0000256" key="6">
    <source>
        <dbReference type="ARBA" id="ARBA00022555"/>
    </source>
</evidence>
<keyword evidence="5 9" id="KW-0963">Cytoplasm</keyword>
<dbReference type="GO" id="GO:0006886">
    <property type="term" value="P:intracellular protein transport"/>
    <property type="evidence" value="ECO:0007669"/>
    <property type="project" value="InterPro"/>
</dbReference>
<evidence type="ECO:0000313" key="14">
    <source>
        <dbReference type="Proteomes" id="UP000070444"/>
    </source>
</evidence>
<protein>
    <recommendedName>
        <fullName evidence="3 9">Exportin-T</fullName>
    </recommendedName>
    <alternativeName>
        <fullName evidence="9">Exportin(tRNA)</fullName>
    </alternativeName>
    <alternativeName>
        <fullName evidence="9">tRNA exportin</fullName>
    </alternativeName>
</protein>
<feature type="domain" description="Exportin-1/Importin-beta-like" evidence="11">
    <location>
        <begin position="103"/>
        <end position="266"/>
    </location>
</feature>
<evidence type="ECO:0000256" key="3">
    <source>
        <dbReference type="ARBA" id="ARBA00018928"/>
    </source>
</evidence>
<evidence type="ECO:0000259" key="12">
    <source>
        <dbReference type="Pfam" id="PF19282"/>
    </source>
</evidence>
<dbReference type="InterPro" id="IPR001494">
    <property type="entry name" value="Importin-beta_N"/>
</dbReference>
<evidence type="ECO:0000256" key="8">
    <source>
        <dbReference type="ARBA" id="ARBA00023242"/>
    </source>
</evidence>
<dbReference type="GO" id="GO:0005737">
    <property type="term" value="C:cytoplasm"/>
    <property type="evidence" value="ECO:0007669"/>
    <property type="project" value="UniProtKB-SubCell"/>
</dbReference>
<comment type="subcellular location">
    <subcellularLocation>
        <location evidence="1 9">Cytoplasm</location>
    </subcellularLocation>
    <subcellularLocation>
        <location evidence="9">Nucleus</location>
    </subcellularLocation>
    <text evidence="9">Shuttles between the nucleus and the cytoplasm.</text>
</comment>